<dbReference type="EMBL" id="JAESND010000006">
    <property type="protein sequence ID" value="MBM3116626.1"/>
    <property type="molecule type" value="Genomic_DNA"/>
</dbReference>
<evidence type="ECO:0000256" key="5">
    <source>
        <dbReference type="ARBA" id="ARBA00023136"/>
    </source>
</evidence>
<keyword evidence="3 9" id="KW-0812">Transmembrane</keyword>
<feature type="transmembrane region" description="Helical" evidence="9">
    <location>
        <begin position="12"/>
        <end position="32"/>
    </location>
</feature>
<dbReference type="InterPro" id="IPR033480">
    <property type="entry name" value="sCache_2"/>
</dbReference>
<feature type="transmembrane region" description="Helical" evidence="9">
    <location>
        <begin position="188"/>
        <end position="210"/>
    </location>
</feature>
<proteinExistence type="inferred from homology"/>
<feature type="domain" description="Methyl-accepting transducer" evidence="10">
    <location>
        <begin position="269"/>
        <end position="505"/>
    </location>
</feature>
<evidence type="ECO:0000259" key="11">
    <source>
        <dbReference type="PROSITE" id="PS50885"/>
    </source>
</evidence>
<dbReference type="Proteomes" id="UP000809431">
    <property type="component" value="Unassembled WGS sequence"/>
</dbReference>
<keyword evidence="13" id="KW-1185">Reference proteome</keyword>
<protein>
    <submittedName>
        <fullName evidence="12">Methyl-accepting chemotaxis protein</fullName>
    </submittedName>
</protein>
<accession>A0ABS2BLY6</accession>
<keyword evidence="5 9" id="KW-0472">Membrane</keyword>
<dbReference type="PANTHER" id="PTHR32089">
    <property type="entry name" value="METHYL-ACCEPTING CHEMOTAXIS PROTEIN MCPB"/>
    <property type="match status" value="1"/>
</dbReference>
<keyword evidence="2" id="KW-1003">Cell membrane</keyword>
<evidence type="ECO:0000256" key="3">
    <source>
        <dbReference type="ARBA" id="ARBA00022692"/>
    </source>
</evidence>
<organism evidence="12 13">
    <name type="scientific">Jeongeupia naejangsanensis</name>
    <dbReference type="NCBI Taxonomy" id="613195"/>
    <lineage>
        <taxon>Bacteria</taxon>
        <taxon>Pseudomonadati</taxon>
        <taxon>Pseudomonadota</taxon>
        <taxon>Betaproteobacteria</taxon>
        <taxon>Neisseriales</taxon>
        <taxon>Chitinibacteraceae</taxon>
        <taxon>Jeongeupia</taxon>
    </lineage>
</organism>
<comment type="similarity">
    <text evidence="7">Belongs to the methyl-accepting chemotaxis (MCP) protein family.</text>
</comment>
<dbReference type="PANTHER" id="PTHR32089:SF112">
    <property type="entry name" value="LYSOZYME-LIKE PROTEIN-RELATED"/>
    <property type="match status" value="1"/>
</dbReference>
<dbReference type="PROSITE" id="PS50885">
    <property type="entry name" value="HAMP"/>
    <property type="match status" value="1"/>
</dbReference>
<dbReference type="PRINTS" id="PR00260">
    <property type="entry name" value="CHEMTRNSDUCR"/>
</dbReference>
<comment type="caution">
    <text evidence="12">The sequence shown here is derived from an EMBL/GenBank/DDBJ whole genome shotgun (WGS) entry which is preliminary data.</text>
</comment>
<keyword evidence="4 9" id="KW-1133">Transmembrane helix</keyword>
<comment type="subcellular location">
    <subcellularLocation>
        <location evidence="1">Cell membrane</location>
        <topology evidence="1">Multi-pass membrane protein</topology>
    </subcellularLocation>
</comment>
<dbReference type="RefSeq" id="WP_203538871.1">
    <property type="nucleotide sequence ID" value="NZ_JAESND010000006.1"/>
</dbReference>
<evidence type="ECO:0000256" key="8">
    <source>
        <dbReference type="PROSITE-ProRule" id="PRU00284"/>
    </source>
</evidence>
<evidence type="ECO:0000259" key="10">
    <source>
        <dbReference type="PROSITE" id="PS50111"/>
    </source>
</evidence>
<dbReference type="Gene3D" id="3.30.450.20">
    <property type="entry name" value="PAS domain"/>
    <property type="match status" value="1"/>
</dbReference>
<gene>
    <name evidence="12" type="ORF">JMJ54_12370</name>
</gene>
<sequence length="541" mass="57772">MFSNATIRHKLWLLMLLVFVVISAGTTTALLNERREMLDARRATTRHLVDVAYTTLAHYGQLAQSGTMSLDAAQRAAADAVAGMRYEGGNYFALYDTRYTILRHPIKPELNGKDQSGLKDPKGIHMVVELVDAAKRGKDEFVDYQWAKPGSKAPVDKISTSRLYAPWGWVVATGIYVDDVEAEFRHKAWVWGGAIGIGLVLLVLASWFIAHSISAPLERLRDHMGAIARSGDLTLGNRPAAGGEAGQIGDAFFSLIDRFRGILRDVAQGSREVSGEIGELARNMKVIEESSHTQNRSAMATAATVEQISSSITQITAHIGEVAGLSEQAHNLSQQGRSAVGRATGEMQRIAASVGESAQVVQTLGERSGQISTIVSTIRDIADQTNLLALNAAIEAARAGEFGRGFAVVADEVRKLAERTSDATRQITTMTDAIQHDTGAAVEGIRSVSDLALSGVTLVGEAGTTVSQIDERTCEVSGILGEIAQTASEQSQASREIARNVEAISATGQQNVQAIGEIATASAHLAAMANRLDGVVGQFRV</sequence>
<evidence type="ECO:0000256" key="2">
    <source>
        <dbReference type="ARBA" id="ARBA00022475"/>
    </source>
</evidence>
<evidence type="ECO:0000313" key="13">
    <source>
        <dbReference type="Proteomes" id="UP000809431"/>
    </source>
</evidence>
<dbReference type="SUPFAM" id="SSF58104">
    <property type="entry name" value="Methyl-accepting chemotaxis protein (MCP) signaling domain"/>
    <property type="match status" value="1"/>
</dbReference>
<dbReference type="Pfam" id="PF17200">
    <property type="entry name" value="sCache_2"/>
    <property type="match status" value="1"/>
</dbReference>
<dbReference type="InterPro" id="IPR004089">
    <property type="entry name" value="MCPsignal_dom"/>
</dbReference>
<evidence type="ECO:0000256" key="4">
    <source>
        <dbReference type="ARBA" id="ARBA00022989"/>
    </source>
</evidence>
<evidence type="ECO:0000256" key="9">
    <source>
        <dbReference type="SAM" id="Phobius"/>
    </source>
</evidence>
<dbReference type="InterPro" id="IPR003660">
    <property type="entry name" value="HAMP_dom"/>
</dbReference>
<dbReference type="InterPro" id="IPR004090">
    <property type="entry name" value="Chemotax_Me-accpt_rcpt"/>
</dbReference>
<reference evidence="12 13" key="1">
    <citation type="submission" date="2021-01" db="EMBL/GenBank/DDBJ databases">
        <title>Draft Genome Sequence and Polyhydroxyalkanoate Biosynthetic Potential of Jeongeupia naejangsanensis Type Strain DSM 24253.</title>
        <authorList>
            <person name="Turrini P."/>
            <person name="Artuso I."/>
            <person name="Lugli G.A."/>
            <person name="Frangipani E."/>
            <person name="Ventura M."/>
            <person name="Visca P."/>
        </authorList>
    </citation>
    <scope>NUCLEOTIDE SEQUENCE [LARGE SCALE GENOMIC DNA]</scope>
    <source>
        <strain evidence="12 13">DSM 24253</strain>
    </source>
</reference>
<evidence type="ECO:0000256" key="1">
    <source>
        <dbReference type="ARBA" id="ARBA00004651"/>
    </source>
</evidence>
<dbReference type="SMART" id="SM00283">
    <property type="entry name" value="MA"/>
    <property type="match status" value="1"/>
</dbReference>
<dbReference type="SMART" id="SM01049">
    <property type="entry name" value="Cache_2"/>
    <property type="match status" value="1"/>
</dbReference>
<keyword evidence="6 8" id="KW-0807">Transducer</keyword>
<dbReference type="Gene3D" id="1.10.287.950">
    <property type="entry name" value="Methyl-accepting chemotaxis protein"/>
    <property type="match status" value="1"/>
</dbReference>
<dbReference type="PROSITE" id="PS50111">
    <property type="entry name" value="CHEMOTAXIS_TRANSDUC_2"/>
    <property type="match status" value="1"/>
</dbReference>
<evidence type="ECO:0000313" key="12">
    <source>
        <dbReference type="EMBL" id="MBM3116626.1"/>
    </source>
</evidence>
<feature type="domain" description="HAMP" evidence="11">
    <location>
        <begin position="211"/>
        <end position="264"/>
    </location>
</feature>
<dbReference type="Pfam" id="PF00015">
    <property type="entry name" value="MCPsignal"/>
    <property type="match status" value="1"/>
</dbReference>
<evidence type="ECO:0000256" key="6">
    <source>
        <dbReference type="ARBA" id="ARBA00023224"/>
    </source>
</evidence>
<dbReference type="CDD" id="cd11386">
    <property type="entry name" value="MCP_signal"/>
    <property type="match status" value="1"/>
</dbReference>
<name>A0ABS2BLY6_9NEIS</name>
<evidence type="ECO:0000256" key="7">
    <source>
        <dbReference type="ARBA" id="ARBA00029447"/>
    </source>
</evidence>